<gene>
    <name evidence="1" type="ordered locus">MTR_7g027205</name>
</gene>
<evidence type="ECO:0000313" key="2">
    <source>
        <dbReference type="EnsemblPlants" id="KEH21942"/>
    </source>
</evidence>
<evidence type="ECO:0000313" key="3">
    <source>
        <dbReference type="Proteomes" id="UP000002051"/>
    </source>
</evidence>
<keyword evidence="3" id="KW-1185">Reference proteome</keyword>
<evidence type="ECO:0000313" key="1">
    <source>
        <dbReference type="EMBL" id="KEH21942.1"/>
    </source>
</evidence>
<dbReference type="EnsemblPlants" id="KEH21942">
    <property type="protein sequence ID" value="KEH21942"/>
    <property type="gene ID" value="MTR_7g027205"/>
</dbReference>
<dbReference type="STRING" id="3880.A0A072TWZ1"/>
<dbReference type="EMBL" id="CM001223">
    <property type="protein sequence ID" value="KEH21942.1"/>
    <property type="molecule type" value="Genomic_DNA"/>
</dbReference>
<dbReference type="PANTHER" id="PTHR47150">
    <property type="entry name" value="OS12G0169200 PROTEIN"/>
    <property type="match status" value="1"/>
</dbReference>
<dbReference type="AlphaFoldDB" id="A0A072TWZ1"/>
<dbReference type="HOGENOM" id="CLU_1498479_0_0_1"/>
<proteinExistence type="predicted"/>
<reference evidence="1 3" key="1">
    <citation type="journal article" date="2011" name="Nature">
        <title>The Medicago genome provides insight into the evolution of rhizobial symbioses.</title>
        <authorList>
            <person name="Young N.D."/>
            <person name="Debelle F."/>
            <person name="Oldroyd G.E."/>
            <person name="Geurts R."/>
            <person name="Cannon S.B."/>
            <person name="Udvardi M.K."/>
            <person name="Benedito V.A."/>
            <person name="Mayer K.F."/>
            <person name="Gouzy J."/>
            <person name="Schoof H."/>
            <person name="Van de Peer Y."/>
            <person name="Proost S."/>
            <person name="Cook D.R."/>
            <person name="Meyers B.C."/>
            <person name="Spannagl M."/>
            <person name="Cheung F."/>
            <person name="De Mita S."/>
            <person name="Krishnakumar V."/>
            <person name="Gundlach H."/>
            <person name="Zhou S."/>
            <person name="Mudge J."/>
            <person name="Bharti A.K."/>
            <person name="Murray J.D."/>
            <person name="Naoumkina M.A."/>
            <person name="Rosen B."/>
            <person name="Silverstein K.A."/>
            <person name="Tang H."/>
            <person name="Rombauts S."/>
            <person name="Zhao P.X."/>
            <person name="Zhou P."/>
            <person name="Barbe V."/>
            <person name="Bardou P."/>
            <person name="Bechner M."/>
            <person name="Bellec A."/>
            <person name="Berger A."/>
            <person name="Berges H."/>
            <person name="Bidwell S."/>
            <person name="Bisseling T."/>
            <person name="Choisne N."/>
            <person name="Couloux A."/>
            <person name="Denny R."/>
            <person name="Deshpande S."/>
            <person name="Dai X."/>
            <person name="Doyle J.J."/>
            <person name="Dudez A.M."/>
            <person name="Farmer A.D."/>
            <person name="Fouteau S."/>
            <person name="Franken C."/>
            <person name="Gibelin C."/>
            <person name="Gish J."/>
            <person name="Goldstein S."/>
            <person name="Gonzalez A.J."/>
            <person name="Green P.J."/>
            <person name="Hallab A."/>
            <person name="Hartog M."/>
            <person name="Hua A."/>
            <person name="Humphray S.J."/>
            <person name="Jeong D.H."/>
            <person name="Jing Y."/>
            <person name="Jocker A."/>
            <person name="Kenton S.M."/>
            <person name="Kim D.J."/>
            <person name="Klee K."/>
            <person name="Lai H."/>
            <person name="Lang C."/>
            <person name="Lin S."/>
            <person name="Macmil S.L."/>
            <person name="Magdelenat G."/>
            <person name="Matthews L."/>
            <person name="McCorrison J."/>
            <person name="Monaghan E.L."/>
            <person name="Mun J.H."/>
            <person name="Najar F.Z."/>
            <person name="Nicholson C."/>
            <person name="Noirot C."/>
            <person name="O'Bleness M."/>
            <person name="Paule C.R."/>
            <person name="Poulain J."/>
            <person name="Prion F."/>
            <person name="Qin B."/>
            <person name="Qu C."/>
            <person name="Retzel E.F."/>
            <person name="Riddle C."/>
            <person name="Sallet E."/>
            <person name="Samain S."/>
            <person name="Samson N."/>
            <person name="Sanders I."/>
            <person name="Saurat O."/>
            <person name="Scarpelli C."/>
            <person name="Schiex T."/>
            <person name="Segurens B."/>
            <person name="Severin A.J."/>
            <person name="Sherrier D.J."/>
            <person name="Shi R."/>
            <person name="Sims S."/>
            <person name="Singer S.R."/>
            <person name="Sinharoy S."/>
            <person name="Sterck L."/>
            <person name="Viollet A."/>
            <person name="Wang B.B."/>
            <person name="Wang K."/>
            <person name="Wang M."/>
            <person name="Wang X."/>
            <person name="Warfsmann J."/>
            <person name="Weissenbach J."/>
            <person name="White D.D."/>
            <person name="White J.D."/>
            <person name="Wiley G.B."/>
            <person name="Wincker P."/>
            <person name="Xing Y."/>
            <person name="Yang L."/>
            <person name="Yao Z."/>
            <person name="Ying F."/>
            <person name="Zhai J."/>
            <person name="Zhou L."/>
            <person name="Zuber A."/>
            <person name="Denarie J."/>
            <person name="Dixon R.A."/>
            <person name="May G.D."/>
            <person name="Schwartz D.C."/>
            <person name="Rogers J."/>
            <person name="Quetier F."/>
            <person name="Town C.D."/>
            <person name="Roe B.A."/>
        </authorList>
    </citation>
    <scope>NUCLEOTIDE SEQUENCE [LARGE SCALE GENOMIC DNA]</scope>
    <source>
        <strain evidence="1">A17</strain>
        <strain evidence="2 3">cv. Jemalong A17</strain>
    </source>
</reference>
<dbReference type="Proteomes" id="UP000002051">
    <property type="component" value="Unassembled WGS sequence"/>
</dbReference>
<reference evidence="1 3" key="2">
    <citation type="journal article" date="2014" name="BMC Genomics">
        <title>An improved genome release (version Mt4.0) for the model legume Medicago truncatula.</title>
        <authorList>
            <person name="Tang H."/>
            <person name="Krishnakumar V."/>
            <person name="Bidwell S."/>
            <person name="Rosen B."/>
            <person name="Chan A."/>
            <person name="Zhou S."/>
            <person name="Gentzbittel L."/>
            <person name="Childs K.L."/>
            <person name="Yandell M."/>
            <person name="Gundlach H."/>
            <person name="Mayer K.F."/>
            <person name="Schwartz D.C."/>
            <person name="Town C.D."/>
        </authorList>
    </citation>
    <scope>GENOME REANNOTATION</scope>
    <source>
        <strain evidence="1">A17</strain>
        <strain evidence="2 3">cv. Jemalong A17</strain>
    </source>
</reference>
<reference evidence="2" key="3">
    <citation type="submission" date="2015-04" db="UniProtKB">
        <authorList>
            <consortium name="EnsemblPlants"/>
        </authorList>
    </citation>
    <scope>IDENTIFICATION</scope>
    <source>
        <strain evidence="2">cv. Jemalong A17</strain>
    </source>
</reference>
<protein>
    <submittedName>
        <fullName evidence="1 2">Uncharacterized protein</fullName>
    </submittedName>
</protein>
<organism evidence="1 3">
    <name type="scientific">Medicago truncatula</name>
    <name type="common">Barrel medic</name>
    <name type="synonym">Medicago tribuloides</name>
    <dbReference type="NCBI Taxonomy" id="3880"/>
    <lineage>
        <taxon>Eukaryota</taxon>
        <taxon>Viridiplantae</taxon>
        <taxon>Streptophyta</taxon>
        <taxon>Embryophyta</taxon>
        <taxon>Tracheophyta</taxon>
        <taxon>Spermatophyta</taxon>
        <taxon>Magnoliopsida</taxon>
        <taxon>eudicotyledons</taxon>
        <taxon>Gunneridae</taxon>
        <taxon>Pentapetalae</taxon>
        <taxon>rosids</taxon>
        <taxon>fabids</taxon>
        <taxon>Fabales</taxon>
        <taxon>Fabaceae</taxon>
        <taxon>Papilionoideae</taxon>
        <taxon>50 kb inversion clade</taxon>
        <taxon>NPAAA clade</taxon>
        <taxon>Hologalegina</taxon>
        <taxon>IRL clade</taxon>
        <taxon>Trifolieae</taxon>
        <taxon>Medicago</taxon>
    </lineage>
</organism>
<dbReference type="PANTHER" id="PTHR47150:SF6">
    <property type="entry name" value="OS01G0872900 PROTEIN"/>
    <property type="match status" value="1"/>
</dbReference>
<sequence>MDPSNPSHVAKIFMDYMNDNMDEDLVRIYFESNTQEEFVSSKALVYTDEQFRRRYRMRKHVFLHIVETLDQHDEYFQLRVDAPGRSNISPIKKCTDVICMLADETSADSVDDYLRNGETTTRKCADKFTRGKPSQCCKEKREYCLPNIKKAQGRISTQTHHWIRTIKFESDKKTRQETRA</sequence>
<accession>A0A072TWZ1</accession>
<name>A0A072TWZ1_MEDTR</name>